<feature type="compositionally biased region" description="Basic residues" evidence="1">
    <location>
        <begin position="1"/>
        <end position="13"/>
    </location>
</feature>
<keyword evidence="2" id="KW-0472">Membrane</keyword>
<feature type="transmembrane region" description="Helical" evidence="2">
    <location>
        <begin position="80"/>
        <end position="101"/>
    </location>
</feature>
<evidence type="ECO:0000313" key="3">
    <source>
        <dbReference type="EMBL" id="SNU81285.1"/>
    </source>
</evidence>
<evidence type="ECO:0000256" key="1">
    <source>
        <dbReference type="SAM" id="MobiDB-lite"/>
    </source>
</evidence>
<keyword evidence="2" id="KW-1133">Transmembrane helix</keyword>
<feature type="compositionally biased region" description="Polar residues" evidence="1">
    <location>
        <begin position="705"/>
        <end position="717"/>
    </location>
</feature>
<gene>
    <name evidence="3" type="ORF">SAMEA4530655_00377</name>
</gene>
<keyword evidence="4" id="KW-1185">Reference proteome</keyword>
<dbReference type="AlphaFoldDB" id="A0A239S756"/>
<organism evidence="3 4">
    <name type="scientific">Pandoraea sputorum</name>
    <dbReference type="NCBI Taxonomy" id="93222"/>
    <lineage>
        <taxon>Bacteria</taxon>
        <taxon>Pseudomonadati</taxon>
        <taxon>Pseudomonadota</taxon>
        <taxon>Betaproteobacteria</taxon>
        <taxon>Burkholderiales</taxon>
        <taxon>Burkholderiaceae</taxon>
        <taxon>Pandoraea</taxon>
    </lineage>
</organism>
<dbReference type="EMBL" id="LT906435">
    <property type="protein sequence ID" value="SNU81285.1"/>
    <property type="molecule type" value="Genomic_DNA"/>
</dbReference>
<feature type="region of interest" description="Disordered" evidence="1">
    <location>
        <begin position="1"/>
        <end position="33"/>
    </location>
</feature>
<dbReference type="Proteomes" id="UP000215126">
    <property type="component" value="Chromosome 1"/>
</dbReference>
<evidence type="ECO:0000313" key="4">
    <source>
        <dbReference type="Proteomes" id="UP000215126"/>
    </source>
</evidence>
<name>A0A239S756_9BURK</name>
<protein>
    <submittedName>
        <fullName evidence="3">Uncharacterized protein</fullName>
    </submittedName>
</protein>
<feature type="compositionally biased region" description="Low complexity" evidence="1">
    <location>
        <begin position="683"/>
        <end position="704"/>
    </location>
</feature>
<evidence type="ECO:0000256" key="2">
    <source>
        <dbReference type="SAM" id="Phobius"/>
    </source>
</evidence>
<keyword evidence="2" id="KW-0812">Transmembrane</keyword>
<dbReference type="OrthoDB" id="8937167at2"/>
<dbReference type="GeneID" id="88093075"/>
<accession>A0A239S756</accession>
<dbReference type="RefSeq" id="WP_157127338.1">
    <property type="nucleotide sequence ID" value="NZ_CP010431.2"/>
</dbReference>
<dbReference type="STRING" id="93222.NA29_06190"/>
<reference evidence="3 4" key="1">
    <citation type="submission" date="2017-06" db="EMBL/GenBank/DDBJ databases">
        <authorList>
            <consortium name="Pathogen Informatics"/>
        </authorList>
    </citation>
    <scope>NUCLEOTIDE SEQUENCE [LARGE SCALE GENOMIC DNA]</scope>
    <source>
        <strain evidence="3 4">NCTC13161</strain>
    </source>
</reference>
<feature type="region of interest" description="Disordered" evidence="1">
    <location>
        <begin position="665"/>
        <end position="729"/>
    </location>
</feature>
<proteinExistence type="predicted"/>
<sequence length="729" mass="79524">MPHALHHSPRHFMPHYGLSPARQHRASSGERPDGFHVTFRRARYARRASHSIHDVHHVRDAHEVPHTVDASTRARRASGVWPVAFAVLFVANLVSPAAGAIPRRNLVADSNEGNDLVPHRAEDPVFAPQTEAQTNSTSAPDDVDIRLVERTRFKTGYTLMDMLRIIAASRSPFEEFGASLGDAYDVFADTPVATETRKSVTRTGKVLDLSTSLIPQVRLSRVPGDISYVAARQIDGKPPVSDDMLMLMQVLDPRTWQSNVQTEVVVPGAAMSAADAPRVPIGATPDSIPGATKQAAPGLRSPAPVDARPPIADIRLRETEALPEDFIGDAPNFSPIGAFQSPTAIAGEREHLAGYEQTIATDRLPPADATRVMLIDGHHYLSGDHGYYRVTKGTHENLWFVDAPRRDKAQVPVTRDPETGGWRADPPLRLCGGGCGQSKNLLGSDSIVDEWMTIASAISHLPELDTQDAIHAAFGSLSSLKLLRGNRADLRAARDYSIVSHRAALRKAMRNIDREAPLLQQQRETAAATAMHYSDNPHAEAFCQENAEILFHLLLEGGVPDTRIRMITLNPQNRPSHVVVLYTEAQMLIDMLHMATPQPAMYGRPDGIGRRMFARAVFLTRDSTLILDPWGRAKATGFVEAGTDLDIERQLDNLLATMGHGEGHPFTVSITRPLRESPHGSRPRSSNSASSANSPVSLSSEGSSVFNFPTRSDTPSSAEDAPTVGMPER</sequence>